<dbReference type="GO" id="GO:0019748">
    <property type="term" value="P:secondary metabolic process"/>
    <property type="evidence" value="ECO:0007669"/>
    <property type="project" value="TreeGrafter"/>
</dbReference>
<dbReference type="SUPFAM" id="SSF51735">
    <property type="entry name" value="NAD(P)-binding Rossmann-fold domains"/>
    <property type="match status" value="1"/>
</dbReference>
<dbReference type="PANTHER" id="PTHR43544">
    <property type="entry name" value="SHORT-CHAIN DEHYDROGENASE/REDUCTASE"/>
    <property type="match status" value="1"/>
</dbReference>
<comment type="similarity">
    <text evidence="1">Belongs to the short-chain dehydrogenases/reductases (SDR) family.</text>
</comment>
<dbReference type="InterPro" id="IPR051468">
    <property type="entry name" value="Fungal_SecMetab_SDRs"/>
</dbReference>
<dbReference type="GO" id="GO:0016491">
    <property type="term" value="F:oxidoreductase activity"/>
    <property type="evidence" value="ECO:0007669"/>
    <property type="project" value="TreeGrafter"/>
</dbReference>
<dbReference type="InterPro" id="IPR002347">
    <property type="entry name" value="SDR_fam"/>
</dbReference>
<dbReference type="Pfam" id="PF00106">
    <property type="entry name" value="adh_short"/>
    <property type="match status" value="1"/>
</dbReference>
<dbReference type="PRINTS" id="PR00081">
    <property type="entry name" value="GDHRDH"/>
</dbReference>
<evidence type="ECO:0000256" key="1">
    <source>
        <dbReference type="ARBA" id="ARBA00006484"/>
    </source>
</evidence>
<dbReference type="OrthoDB" id="1933717at2759"/>
<name>A0A6G1J1T3_9PLEO</name>
<dbReference type="Gene3D" id="3.40.50.720">
    <property type="entry name" value="NAD(P)-binding Rossmann-like Domain"/>
    <property type="match status" value="1"/>
</dbReference>
<proteinExistence type="inferred from homology"/>
<dbReference type="Proteomes" id="UP000799291">
    <property type="component" value="Unassembled WGS sequence"/>
</dbReference>
<protein>
    <submittedName>
        <fullName evidence="2">NAD(P)-binding protein</fullName>
    </submittedName>
</protein>
<keyword evidence="3" id="KW-1185">Reference proteome</keyword>
<evidence type="ECO:0000313" key="3">
    <source>
        <dbReference type="Proteomes" id="UP000799291"/>
    </source>
</evidence>
<evidence type="ECO:0000313" key="2">
    <source>
        <dbReference type="EMBL" id="KAF2684472.1"/>
    </source>
</evidence>
<organism evidence="2 3">
    <name type="scientific">Lentithecium fluviatile CBS 122367</name>
    <dbReference type="NCBI Taxonomy" id="1168545"/>
    <lineage>
        <taxon>Eukaryota</taxon>
        <taxon>Fungi</taxon>
        <taxon>Dikarya</taxon>
        <taxon>Ascomycota</taxon>
        <taxon>Pezizomycotina</taxon>
        <taxon>Dothideomycetes</taxon>
        <taxon>Pleosporomycetidae</taxon>
        <taxon>Pleosporales</taxon>
        <taxon>Massarineae</taxon>
        <taxon>Lentitheciaceae</taxon>
        <taxon>Lentithecium</taxon>
    </lineage>
</organism>
<dbReference type="InterPro" id="IPR036291">
    <property type="entry name" value="NAD(P)-bd_dom_sf"/>
</dbReference>
<dbReference type="AlphaFoldDB" id="A0A6G1J1T3"/>
<reference evidence="2" key="1">
    <citation type="journal article" date="2020" name="Stud. Mycol.">
        <title>101 Dothideomycetes genomes: a test case for predicting lifestyles and emergence of pathogens.</title>
        <authorList>
            <person name="Haridas S."/>
            <person name="Albert R."/>
            <person name="Binder M."/>
            <person name="Bloem J."/>
            <person name="Labutti K."/>
            <person name="Salamov A."/>
            <person name="Andreopoulos B."/>
            <person name="Baker S."/>
            <person name="Barry K."/>
            <person name="Bills G."/>
            <person name="Bluhm B."/>
            <person name="Cannon C."/>
            <person name="Castanera R."/>
            <person name="Culley D."/>
            <person name="Daum C."/>
            <person name="Ezra D."/>
            <person name="Gonzalez J."/>
            <person name="Henrissat B."/>
            <person name="Kuo A."/>
            <person name="Liang C."/>
            <person name="Lipzen A."/>
            <person name="Lutzoni F."/>
            <person name="Magnuson J."/>
            <person name="Mondo S."/>
            <person name="Nolan M."/>
            <person name="Ohm R."/>
            <person name="Pangilinan J."/>
            <person name="Park H.-J."/>
            <person name="Ramirez L."/>
            <person name="Alfaro M."/>
            <person name="Sun H."/>
            <person name="Tritt A."/>
            <person name="Yoshinaga Y."/>
            <person name="Zwiers L.-H."/>
            <person name="Turgeon B."/>
            <person name="Goodwin S."/>
            <person name="Spatafora J."/>
            <person name="Crous P."/>
            <person name="Grigoriev I."/>
        </authorList>
    </citation>
    <scope>NUCLEOTIDE SEQUENCE</scope>
    <source>
        <strain evidence="2">CBS 122367</strain>
    </source>
</reference>
<dbReference type="EMBL" id="MU005581">
    <property type="protein sequence ID" value="KAF2684472.1"/>
    <property type="molecule type" value="Genomic_DNA"/>
</dbReference>
<gene>
    <name evidence="2" type="ORF">K458DRAFT_338576</name>
</gene>
<dbReference type="GO" id="GO:0005737">
    <property type="term" value="C:cytoplasm"/>
    <property type="evidence" value="ECO:0007669"/>
    <property type="project" value="TreeGrafter"/>
</dbReference>
<sequence>MATKTIVLITGGNTGIGYESVKALYASPSTHIILMGSRSLDKAHAAIETIRSEVPDSKSEIVPLQIDIEDDTSIENALREVESKYERVDALVNNAGGTFDGIMLENPSAKGIREAWDHTYSLNVTSTDVFTRAFAPLLLKSSQPRLLFVTSGLSSLRTCSDGSIGVLATSVPAGWPKPKTPGALAYRTSKVALNMLMLEWTRLLKADGVAVFCISPGFLATGLGGIGKEKLKQMGAGDASLGGIFIKDVVEGARDDDSGKVVNSAGLQPW</sequence>
<dbReference type="PANTHER" id="PTHR43544:SF32">
    <property type="entry name" value="CHAIN DEHYDROGENASE, PUTATIVE (AFU_ORTHOLOGUE AFUA_5G01530)-RELATED"/>
    <property type="match status" value="1"/>
</dbReference>
<accession>A0A6G1J1T3</accession>